<keyword evidence="2" id="KW-1185">Reference proteome</keyword>
<dbReference type="EMBL" id="MG428991">
    <property type="protein sequence ID" value="AUG87990.1"/>
    <property type="molecule type" value="Genomic_DNA"/>
</dbReference>
<protein>
    <submittedName>
        <fullName evidence="1">Uncharacterized protein</fullName>
    </submittedName>
</protein>
<name>A0A2H5BNS7_9CAUD</name>
<organism evidence="1 2">
    <name type="scientific">Klebsiella phage May</name>
    <dbReference type="NCBI Taxonomy" id="2054272"/>
    <lineage>
        <taxon>Viruses</taxon>
        <taxon>Duplodnaviria</taxon>
        <taxon>Heunggongvirae</taxon>
        <taxon>Uroviricota</taxon>
        <taxon>Caudoviricetes</taxon>
        <taxon>Pantevenvirales</taxon>
        <taxon>Ackermannviridae</taxon>
        <taxon>Taipeivirus</taxon>
        <taxon>Taipeivirus may</taxon>
    </lineage>
</organism>
<proteinExistence type="predicted"/>
<sequence length="140" mass="15844">MITPNITVYAFDEFSNFDSFVNKFGVGNVEAKQLYGSERLSKSTQIKATLDELVDALGESFRAKIYKKDGGLRKLKDKTVIHEADQFTVSMYFTFKPEYELFSNGEDSTHYVIAKGSNRPVFESGDIVAAMEEMERLNKA</sequence>
<evidence type="ECO:0000313" key="1">
    <source>
        <dbReference type="EMBL" id="AUG87990.1"/>
    </source>
</evidence>
<reference evidence="2" key="1">
    <citation type="submission" date="2017-11" db="EMBL/GenBank/DDBJ databases">
        <title>Complete Genome of Klebsiella pneumoniae Myophage May.</title>
        <authorList>
            <person name="Nguyen K."/>
            <person name="Bonasera R."/>
            <person name="Gill J.J."/>
            <person name="Liu M."/>
        </authorList>
    </citation>
    <scope>NUCLEOTIDE SEQUENCE [LARGE SCALE GENOMIC DNA]</scope>
</reference>
<accession>A0A2H5BNS7</accession>
<gene>
    <name evidence="1" type="ORF">CPT_May_076</name>
</gene>
<dbReference type="Proteomes" id="UP000241345">
    <property type="component" value="Segment"/>
</dbReference>
<evidence type="ECO:0000313" key="2">
    <source>
        <dbReference type="Proteomes" id="UP000241345"/>
    </source>
</evidence>
<reference evidence="1 2" key="2">
    <citation type="journal article" date="2019" name="Microbiol. Resour. Announc.">
        <title>Complete Genome Sequence of Klebsiella pneumoniae Myophage May.</title>
        <authorList>
            <person name="Nguyen K.T."/>
            <person name="Bonasera R."/>
            <person name="Benson G."/>
            <person name="Hernandez-Morales A.C."/>
            <person name="Gill J.J."/>
            <person name="Liu M."/>
        </authorList>
    </citation>
    <scope>NUCLEOTIDE SEQUENCE [LARGE SCALE GENOMIC DNA]</scope>
</reference>